<proteinExistence type="predicted"/>
<accession>A0A0E9V469</accession>
<organism evidence="1">
    <name type="scientific">Anguilla anguilla</name>
    <name type="common">European freshwater eel</name>
    <name type="synonym">Muraena anguilla</name>
    <dbReference type="NCBI Taxonomy" id="7936"/>
    <lineage>
        <taxon>Eukaryota</taxon>
        <taxon>Metazoa</taxon>
        <taxon>Chordata</taxon>
        <taxon>Craniata</taxon>
        <taxon>Vertebrata</taxon>
        <taxon>Euteleostomi</taxon>
        <taxon>Actinopterygii</taxon>
        <taxon>Neopterygii</taxon>
        <taxon>Teleostei</taxon>
        <taxon>Anguilliformes</taxon>
        <taxon>Anguillidae</taxon>
        <taxon>Anguilla</taxon>
    </lineage>
</organism>
<evidence type="ECO:0000313" key="1">
    <source>
        <dbReference type="EMBL" id="JAH72827.1"/>
    </source>
</evidence>
<dbReference type="AlphaFoldDB" id="A0A0E9V469"/>
<name>A0A0E9V469_ANGAN</name>
<reference evidence="1" key="1">
    <citation type="submission" date="2014-11" db="EMBL/GenBank/DDBJ databases">
        <authorList>
            <person name="Amaro Gonzalez C."/>
        </authorList>
    </citation>
    <scope>NUCLEOTIDE SEQUENCE</scope>
</reference>
<dbReference type="EMBL" id="GBXM01035750">
    <property type="protein sequence ID" value="JAH72827.1"/>
    <property type="molecule type" value="Transcribed_RNA"/>
</dbReference>
<reference evidence="1" key="2">
    <citation type="journal article" date="2015" name="Fish Shellfish Immunol.">
        <title>Early steps in the European eel (Anguilla anguilla)-Vibrio vulnificus interaction in the gills: Role of the RtxA13 toxin.</title>
        <authorList>
            <person name="Callol A."/>
            <person name="Pajuelo D."/>
            <person name="Ebbesson L."/>
            <person name="Teles M."/>
            <person name="MacKenzie S."/>
            <person name="Amaro C."/>
        </authorList>
    </citation>
    <scope>NUCLEOTIDE SEQUENCE</scope>
</reference>
<sequence length="37" mass="4186">MVDIYFEDQLPVLLPSRCVCLLLQSVSRCGRELSNGM</sequence>
<protein>
    <submittedName>
        <fullName evidence="1">Uncharacterized protein</fullName>
    </submittedName>
</protein>